<keyword evidence="3" id="KW-0223">Dioxygenase</keyword>
<comment type="cofactor">
    <cofactor evidence="1">
        <name>L-ascorbate</name>
        <dbReference type="ChEBI" id="CHEBI:38290"/>
    </cofactor>
</comment>
<dbReference type="InterPro" id="IPR050231">
    <property type="entry name" value="Iron_ascorbate_oxido_reductase"/>
</dbReference>
<dbReference type="GO" id="GO:0046872">
    <property type="term" value="F:metal ion binding"/>
    <property type="evidence" value="ECO:0007669"/>
    <property type="project" value="UniProtKB-KW"/>
</dbReference>
<accession>A0A427AAT5</accession>
<dbReference type="PANTHER" id="PTHR47990">
    <property type="entry name" value="2-OXOGLUTARATE (2OG) AND FE(II)-DEPENDENT OXYGENASE SUPERFAMILY PROTEIN-RELATED"/>
    <property type="match status" value="1"/>
</dbReference>
<dbReference type="EMBL" id="AMZH03003118">
    <property type="protein sequence ID" value="RRT73355.1"/>
    <property type="molecule type" value="Genomic_DNA"/>
</dbReference>
<sequence length="344" mass="39167">MKARDRVCDPPLADSYQELSYKSTRAALRQHDQDCEANAECELPMIDLRGLRRCNEEERHACVETIAKASSEWGFFQVLNHGISQELLEEMRREQIKLFELPFERKARSSLLNDSYRWGTPTATSLHQFSWSEAFHVPLAKISEKGSCYGEFSSLREAMEKLAEAMSELATTLAGALAESLGYSSRGFPESCNKSTCFLRLNHYPPCPFSAEIFGLMPHTDSDFLTILYQDQVGGLQLMKDSKWVAVKPNPEALIVNIGDLFQAWSNDVYKSVEHKVMINSKMDRYSIAYFLCPSYESTIGSCKKPSIYKDFTFGDYRKQVQEDVKITGQKIGLPRFLLHNISL</sequence>
<name>A0A427AAT5_ENSVE</name>
<organism evidence="11 12">
    <name type="scientific">Ensete ventricosum</name>
    <name type="common">Abyssinian banana</name>
    <name type="synonym">Musa ensete</name>
    <dbReference type="NCBI Taxonomy" id="4639"/>
    <lineage>
        <taxon>Eukaryota</taxon>
        <taxon>Viridiplantae</taxon>
        <taxon>Streptophyta</taxon>
        <taxon>Embryophyta</taxon>
        <taxon>Tracheophyta</taxon>
        <taxon>Spermatophyta</taxon>
        <taxon>Magnoliopsida</taxon>
        <taxon>Liliopsida</taxon>
        <taxon>Zingiberales</taxon>
        <taxon>Musaceae</taxon>
        <taxon>Ensete</taxon>
    </lineage>
</organism>
<evidence type="ECO:0000256" key="3">
    <source>
        <dbReference type="ARBA" id="ARBA00022964"/>
    </source>
</evidence>
<dbReference type="InterPro" id="IPR026992">
    <property type="entry name" value="DIOX_N"/>
</dbReference>
<comment type="caution">
    <text evidence="11">The sequence shown here is derived from an EMBL/GenBank/DDBJ whole genome shotgun (WGS) entry which is preliminary data.</text>
</comment>
<feature type="domain" description="Fe2OG dioxygenase" evidence="10">
    <location>
        <begin position="193"/>
        <end position="294"/>
    </location>
</feature>
<gene>
    <name evidence="11" type="ORF">B296_00016391</name>
</gene>
<evidence type="ECO:0000256" key="5">
    <source>
        <dbReference type="ARBA" id="ARBA00023004"/>
    </source>
</evidence>
<keyword evidence="5 9" id="KW-0408">Iron</keyword>
<evidence type="ECO:0000256" key="4">
    <source>
        <dbReference type="ARBA" id="ARBA00023002"/>
    </source>
</evidence>
<evidence type="ECO:0000256" key="9">
    <source>
        <dbReference type="RuleBase" id="RU003682"/>
    </source>
</evidence>
<evidence type="ECO:0000256" key="6">
    <source>
        <dbReference type="ARBA" id="ARBA00052204"/>
    </source>
</evidence>
<dbReference type="InterPro" id="IPR005123">
    <property type="entry name" value="Oxoglu/Fe-dep_dioxygenase_dom"/>
</dbReference>
<dbReference type="SUPFAM" id="SSF51197">
    <property type="entry name" value="Clavaminate synthase-like"/>
    <property type="match status" value="1"/>
</dbReference>
<dbReference type="Proteomes" id="UP000287651">
    <property type="component" value="Unassembled WGS sequence"/>
</dbReference>
<keyword evidence="4 9" id="KW-0560">Oxidoreductase</keyword>
<evidence type="ECO:0000256" key="8">
    <source>
        <dbReference type="ARBA" id="ARBA00066708"/>
    </source>
</evidence>
<evidence type="ECO:0000313" key="12">
    <source>
        <dbReference type="Proteomes" id="UP000287651"/>
    </source>
</evidence>
<comment type="catalytic activity">
    <reaction evidence="6">
        <text>gibberellin A1 + 2-oxoglutarate + O2 = gibberellin A8 + succinate + CO2</text>
        <dbReference type="Rhea" id="RHEA:15005"/>
        <dbReference type="ChEBI" id="CHEBI:15379"/>
        <dbReference type="ChEBI" id="CHEBI:16526"/>
        <dbReference type="ChEBI" id="CHEBI:16810"/>
        <dbReference type="ChEBI" id="CHEBI:30031"/>
        <dbReference type="ChEBI" id="CHEBI:58524"/>
        <dbReference type="ChEBI" id="CHEBI:58594"/>
        <dbReference type="EC" id="1.14.11.13"/>
    </reaction>
</comment>
<dbReference type="Pfam" id="PF03171">
    <property type="entry name" value="2OG-FeII_Oxy"/>
    <property type="match status" value="1"/>
</dbReference>
<dbReference type="GO" id="GO:0045543">
    <property type="term" value="F:gibberellin 2-beta-dioxygenase activity"/>
    <property type="evidence" value="ECO:0007669"/>
    <property type="project" value="UniProtKB-EC"/>
</dbReference>
<dbReference type="InterPro" id="IPR044861">
    <property type="entry name" value="IPNS-like_FE2OG_OXY"/>
</dbReference>
<dbReference type="Gene3D" id="2.60.120.330">
    <property type="entry name" value="B-lactam Antibiotic, Isopenicillin N Synthase, Chain"/>
    <property type="match status" value="1"/>
</dbReference>
<dbReference type="InterPro" id="IPR027443">
    <property type="entry name" value="IPNS-like_sf"/>
</dbReference>
<comment type="similarity">
    <text evidence="7">Belongs to the iron/ascorbate-dependent oxidoreductase family. GA2OX subfamily.</text>
</comment>
<dbReference type="Pfam" id="PF14226">
    <property type="entry name" value="DIOX_N"/>
    <property type="match status" value="1"/>
</dbReference>
<evidence type="ECO:0000259" key="10">
    <source>
        <dbReference type="PROSITE" id="PS51471"/>
    </source>
</evidence>
<evidence type="ECO:0000256" key="1">
    <source>
        <dbReference type="ARBA" id="ARBA00001961"/>
    </source>
</evidence>
<dbReference type="GO" id="GO:0009685">
    <property type="term" value="P:gibberellin metabolic process"/>
    <property type="evidence" value="ECO:0007669"/>
    <property type="project" value="UniProtKB-ARBA"/>
</dbReference>
<reference evidence="11 12" key="1">
    <citation type="journal article" date="2014" name="Agronomy (Basel)">
        <title>A Draft Genome Sequence for Ensete ventricosum, the Drought-Tolerant Tree Against Hunger.</title>
        <authorList>
            <person name="Harrison J."/>
            <person name="Moore K.A."/>
            <person name="Paszkiewicz K."/>
            <person name="Jones T."/>
            <person name="Grant M."/>
            <person name="Ambacheew D."/>
            <person name="Muzemil S."/>
            <person name="Studholme D.J."/>
        </authorList>
    </citation>
    <scope>NUCLEOTIDE SEQUENCE [LARGE SCALE GENOMIC DNA]</scope>
</reference>
<dbReference type="AlphaFoldDB" id="A0A427AAT5"/>
<evidence type="ECO:0000313" key="11">
    <source>
        <dbReference type="EMBL" id="RRT73355.1"/>
    </source>
</evidence>
<dbReference type="FunFam" id="2.60.120.330:FF:000021">
    <property type="entry name" value="Gibberellin 2-beta-dioxygenase 8"/>
    <property type="match status" value="1"/>
</dbReference>
<protein>
    <recommendedName>
        <fullName evidence="8">gibberellin 2beta-dioxygenase</fullName>
        <ecNumber evidence="8">1.14.11.13</ecNumber>
    </recommendedName>
</protein>
<dbReference type="PROSITE" id="PS51471">
    <property type="entry name" value="FE2OG_OXY"/>
    <property type="match status" value="1"/>
</dbReference>
<evidence type="ECO:0000256" key="7">
    <source>
        <dbReference type="ARBA" id="ARBA00061282"/>
    </source>
</evidence>
<evidence type="ECO:0000256" key="2">
    <source>
        <dbReference type="ARBA" id="ARBA00022723"/>
    </source>
</evidence>
<dbReference type="EC" id="1.14.11.13" evidence="8"/>
<keyword evidence="2 9" id="KW-0479">Metal-binding</keyword>
<proteinExistence type="inferred from homology"/>